<dbReference type="Proteomes" id="UP000248857">
    <property type="component" value="Unassembled WGS sequence"/>
</dbReference>
<evidence type="ECO:0000313" key="2">
    <source>
        <dbReference type="EMBL" id="PZD74029.1"/>
    </source>
</evidence>
<dbReference type="EMBL" id="PQWO01000004">
    <property type="protein sequence ID" value="PZD74029.1"/>
    <property type="molecule type" value="Genomic_DNA"/>
</dbReference>
<sequence>MRFWSEIGFPGYVSFQWEHISFTSDGNVPDNFNRSPDWIIEILSLEQRPNQVLDNILYCLENSSRVGWFIDSDDLNILFLHLHSAG</sequence>
<dbReference type="InterPro" id="IPR011335">
    <property type="entry name" value="Restrct_endonuc-II-like"/>
</dbReference>
<keyword evidence="3" id="KW-1185">Reference proteome</keyword>
<dbReference type="SUPFAM" id="SSF52980">
    <property type="entry name" value="Restriction endonuclease-like"/>
    <property type="match status" value="1"/>
</dbReference>
<organism evidence="2 3">
    <name type="scientific">Acaryochloris thomasi RCC1774</name>
    <dbReference type="NCBI Taxonomy" id="1764569"/>
    <lineage>
        <taxon>Bacteria</taxon>
        <taxon>Bacillati</taxon>
        <taxon>Cyanobacteriota</taxon>
        <taxon>Cyanophyceae</taxon>
        <taxon>Acaryochloridales</taxon>
        <taxon>Acaryochloridaceae</taxon>
        <taxon>Acaryochloris</taxon>
        <taxon>Acaryochloris thomasi</taxon>
    </lineage>
</organism>
<proteinExistence type="predicted"/>
<feature type="domain" description="Putative restriction endonuclease" evidence="1">
    <location>
        <begin position="30"/>
        <end position="81"/>
    </location>
</feature>
<dbReference type="AlphaFoldDB" id="A0A2W1JKY4"/>
<dbReference type="InterPro" id="IPR008538">
    <property type="entry name" value="Uma2"/>
</dbReference>
<accession>A0A2W1JKY4</accession>
<reference evidence="2 3" key="1">
    <citation type="journal article" date="2018" name="Sci. Rep.">
        <title>A novel species of the marine cyanobacterium Acaryochloris with a unique pigment content and lifestyle.</title>
        <authorList>
            <person name="Partensky F."/>
            <person name="Six C."/>
            <person name="Ratin M."/>
            <person name="Garczarek L."/>
            <person name="Vaulot D."/>
            <person name="Probert I."/>
            <person name="Calteau A."/>
            <person name="Gourvil P."/>
            <person name="Marie D."/>
            <person name="Grebert T."/>
            <person name="Bouchier C."/>
            <person name="Le Panse S."/>
            <person name="Gachenot M."/>
            <person name="Rodriguez F."/>
            <person name="Garrido J.L."/>
        </authorList>
    </citation>
    <scope>NUCLEOTIDE SEQUENCE [LARGE SCALE GENOMIC DNA]</scope>
    <source>
        <strain evidence="2 3">RCC1774</strain>
    </source>
</reference>
<comment type="caution">
    <text evidence="2">The sequence shown here is derived from an EMBL/GenBank/DDBJ whole genome shotgun (WGS) entry which is preliminary data.</text>
</comment>
<protein>
    <recommendedName>
        <fullName evidence="1">Putative restriction endonuclease domain-containing protein</fullName>
    </recommendedName>
</protein>
<name>A0A2W1JKY4_9CYAN</name>
<gene>
    <name evidence="2" type="ORF">C1752_01565</name>
</gene>
<evidence type="ECO:0000313" key="3">
    <source>
        <dbReference type="Proteomes" id="UP000248857"/>
    </source>
</evidence>
<dbReference type="Pfam" id="PF05685">
    <property type="entry name" value="Uma2"/>
    <property type="match status" value="1"/>
</dbReference>
<evidence type="ECO:0000259" key="1">
    <source>
        <dbReference type="Pfam" id="PF05685"/>
    </source>
</evidence>